<reference evidence="3 4" key="1">
    <citation type="submission" date="2019-10" db="EMBL/GenBank/DDBJ databases">
        <authorList>
            <person name="Palmer J.M."/>
        </authorList>
    </citation>
    <scope>NUCLEOTIDE SEQUENCE [LARGE SCALE GENOMIC DNA]</scope>
    <source>
        <strain evidence="3 4">TWF506</strain>
    </source>
</reference>
<feature type="compositionally biased region" description="Polar residues" evidence="1">
    <location>
        <begin position="385"/>
        <end position="394"/>
    </location>
</feature>
<dbReference type="Proteomes" id="UP001307849">
    <property type="component" value="Unassembled WGS sequence"/>
</dbReference>
<keyword evidence="2" id="KW-0732">Signal</keyword>
<comment type="caution">
    <text evidence="3">The sequence shown here is derived from an EMBL/GenBank/DDBJ whole genome shotgun (WGS) entry which is preliminary data.</text>
</comment>
<feature type="compositionally biased region" description="Acidic residues" evidence="1">
    <location>
        <begin position="280"/>
        <end position="300"/>
    </location>
</feature>
<evidence type="ECO:0000313" key="3">
    <source>
        <dbReference type="EMBL" id="KAK6506203.1"/>
    </source>
</evidence>
<organism evidence="3 4">
    <name type="scientific">Arthrobotrys conoides</name>
    <dbReference type="NCBI Taxonomy" id="74498"/>
    <lineage>
        <taxon>Eukaryota</taxon>
        <taxon>Fungi</taxon>
        <taxon>Dikarya</taxon>
        <taxon>Ascomycota</taxon>
        <taxon>Pezizomycotina</taxon>
        <taxon>Orbiliomycetes</taxon>
        <taxon>Orbiliales</taxon>
        <taxon>Orbiliaceae</taxon>
        <taxon>Arthrobotrys</taxon>
    </lineage>
</organism>
<feature type="region of interest" description="Disordered" evidence="1">
    <location>
        <begin position="375"/>
        <end position="421"/>
    </location>
</feature>
<feature type="region of interest" description="Disordered" evidence="1">
    <location>
        <begin position="279"/>
        <end position="330"/>
    </location>
</feature>
<feature type="signal peptide" evidence="2">
    <location>
        <begin position="1"/>
        <end position="19"/>
    </location>
</feature>
<gene>
    <name evidence="3" type="ORF">TWF506_011122</name>
</gene>
<sequence>MRRLVPLFIPIILPAVVNAYSYAFLRAKGEKLDAHTVRHYNEPEPQSCQRITHSPKFGWASGIRLWTNQDLGRGPWAFIFYADSAWCDEHGNIPVLVMYCNKPTRSPYTLQIADFEPLAALMKDSTTIWDLRSWEEIQPGTIKWRLFIEDLNLVPGQIAYDSGGRWGDTLAPVNPEIARVKMWATPMDRFDRPQSVLKDDQAMEEILGEDVGFNKYSKGIDEAPFLTRQPTTEKWARIFGIGDIDSGEFVGRNLRARVGQPLTEKWANILDVKDVAPEGIEGEDEWGGDMEFEGGSEEGEWSVREGEVPRDPKIEDEVLSESVRPENGSQDDRIPVEIKIENNEVGWSSNEEQDLGVQNTLPPKIPAIEEKNEEPIDTKEEPFSTVGQRAQSTVLEPVGKIETTSEPVEEGNQYPQPEPEPVDVQEINSEQQSNFQSGMEEEEHQYIDVDSQSILSDLIGVRPSRPSREFTSIPLHNIPGFGEVIHGFSIGLSDHLQRQYAIADQGIRELGRGKWDWQNKRQMKAIIDELTSTVDERKATAEKRRRKLPRRKKTQAPLADRLMYQIAADNGEEQEFESLIEDMSSRADIRRSRNQKKSQQDIVDLLVPASKGRGKKNKPN</sequence>
<dbReference type="EMBL" id="JAVHJM010000009">
    <property type="protein sequence ID" value="KAK6506203.1"/>
    <property type="molecule type" value="Genomic_DNA"/>
</dbReference>
<dbReference type="AlphaFoldDB" id="A0AAN8PAD0"/>
<feature type="chain" id="PRO_5042940968" evidence="2">
    <location>
        <begin position="20"/>
        <end position="620"/>
    </location>
</feature>
<feature type="compositionally biased region" description="Basic and acidic residues" evidence="1">
    <location>
        <begin position="301"/>
        <end position="316"/>
    </location>
</feature>
<protein>
    <submittedName>
        <fullName evidence="3">Uncharacterized protein</fullName>
    </submittedName>
</protein>
<feature type="region of interest" description="Disordered" evidence="1">
    <location>
        <begin position="587"/>
        <end position="620"/>
    </location>
</feature>
<proteinExistence type="predicted"/>
<keyword evidence="4" id="KW-1185">Reference proteome</keyword>
<evidence type="ECO:0000256" key="1">
    <source>
        <dbReference type="SAM" id="MobiDB-lite"/>
    </source>
</evidence>
<evidence type="ECO:0000313" key="4">
    <source>
        <dbReference type="Proteomes" id="UP001307849"/>
    </source>
</evidence>
<accession>A0AAN8PAD0</accession>
<evidence type="ECO:0000256" key="2">
    <source>
        <dbReference type="SAM" id="SignalP"/>
    </source>
</evidence>
<name>A0AAN8PAD0_9PEZI</name>